<dbReference type="Pfam" id="PF24035">
    <property type="entry name" value="DUF7344"/>
    <property type="match status" value="1"/>
</dbReference>
<organism evidence="2 3">
    <name type="scientific">Halovivax ruber (strain DSM 18193 / JCM 13892 / XH-70)</name>
    <dbReference type="NCBI Taxonomy" id="797302"/>
    <lineage>
        <taxon>Archaea</taxon>
        <taxon>Methanobacteriati</taxon>
        <taxon>Methanobacteriota</taxon>
        <taxon>Stenosarchaea group</taxon>
        <taxon>Halobacteria</taxon>
        <taxon>Halobacteriales</taxon>
        <taxon>Natrialbaceae</taxon>
        <taxon>Halovivax</taxon>
    </lineage>
</organism>
<gene>
    <name evidence="2" type="ordered locus">Halru_2568</name>
</gene>
<dbReference type="OrthoDB" id="200487at2157"/>
<keyword evidence="3" id="KW-1185">Reference proteome</keyword>
<accession>L0IEE6</accession>
<protein>
    <recommendedName>
        <fullName evidence="1">DUF7344 domain-containing protein</fullName>
    </recommendedName>
</protein>
<dbReference type="InterPro" id="IPR055768">
    <property type="entry name" value="DUF7344"/>
</dbReference>
<dbReference type="eggNOG" id="arCOG03828">
    <property type="taxonomic scope" value="Archaea"/>
</dbReference>
<evidence type="ECO:0000313" key="3">
    <source>
        <dbReference type="Proteomes" id="UP000010846"/>
    </source>
</evidence>
<reference evidence="2" key="1">
    <citation type="submission" date="2011-09" db="EMBL/GenBank/DDBJ databases">
        <title>Complete sequence of Halovivax ruber XH-70.</title>
        <authorList>
            <consortium name="US DOE Joint Genome Institute"/>
            <person name="Lucas S."/>
            <person name="Han J."/>
            <person name="Lapidus A."/>
            <person name="Cheng J.-F."/>
            <person name="Goodwin L."/>
            <person name="Pitluck S."/>
            <person name="Peters L."/>
            <person name="Mikhailova N."/>
            <person name="Davenport K."/>
            <person name="Detter J.C."/>
            <person name="Han C."/>
            <person name="Tapia R."/>
            <person name="Land M."/>
            <person name="Hauser L."/>
            <person name="Kyrpides N."/>
            <person name="Ivanova N."/>
            <person name="Pagani I."/>
            <person name="Sproer C."/>
            <person name="Anderson I."/>
            <person name="Woyke T."/>
        </authorList>
    </citation>
    <scope>NUCLEOTIDE SEQUENCE</scope>
    <source>
        <strain evidence="2">XH-70</strain>
    </source>
</reference>
<dbReference type="Proteomes" id="UP000010846">
    <property type="component" value="Chromosome"/>
</dbReference>
<dbReference type="HOGENOM" id="CLU_131305_0_0_2"/>
<dbReference type="EMBL" id="CP003050">
    <property type="protein sequence ID" value="AGB17149.1"/>
    <property type="molecule type" value="Genomic_DNA"/>
</dbReference>
<sequence length="119" mass="13002">MATPIDTTEACELLSDPLRRSVLELFRDRAVWPIDELAVELVDRDGTAPSAAGSSATAERTQIELVHNHIPRLVDHGVLEWDSRSGDVVRSDGFDALDRIAELAPDDRQPTVATLTDGN</sequence>
<dbReference type="GeneID" id="14377105"/>
<feature type="domain" description="DUF7344" evidence="1">
    <location>
        <begin position="12"/>
        <end position="88"/>
    </location>
</feature>
<name>L0IEE6_HALRX</name>
<dbReference type="AlphaFoldDB" id="L0IEE6"/>
<evidence type="ECO:0000313" key="2">
    <source>
        <dbReference type="EMBL" id="AGB17149.1"/>
    </source>
</evidence>
<dbReference type="KEGG" id="hru:Halru_2568"/>
<dbReference type="RefSeq" id="WP_015301748.1">
    <property type="nucleotide sequence ID" value="NC_019964.1"/>
</dbReference>
<evidence type="ECO:0000259" key="1">
    <source>
        <dbReference type="Pfam" id="PF24035"/>
    </source>
</evidence>
<proteinExistence type="predicted"/>